<reference evidence="1 2" key="2">
    <citation type="journal article" date="2022" name="Mol. Ecol. Resour.">
        <title>The genomes of chicory, endive, great burdock and yacon provide insights into Asteraceae paleo-polyploidization history and plant inulin production.</title>
        <authorList>
            <person name="Fan W."/>
            <person name="Wang S."/>
            <person name="Wang H."/>
            <person name="Wang A."/>
            <person name="Jiang F."/>
            <person name="Liu H."/>
            <person name="Zhao H."/>
            <person name="Xu D."/>
            <person name="Zhang Y."/>
        </authorList>
    </citation>
    <scope>NUCLEOTIDE SEQUENCE [LARGE SCALE GENOMIC DNA]</scope>
    <source>
        <strain evidence="2">cv. Niubang</strain>
    </source>
</reference>
<organism evidence="1 2">
    <name type="scientific">Arctium lappa</name>
    <name type="common">Greater burdock</name>
    <name type="synonym">Lappa major</name>
    <dbReference type="NCBI Taxonomy" id="4217"/>
    <lineage>
        <taxon>Eukaryota</taxon>
        <taxon>Viridiplantae</taxon>
        <taxon>Streptophyta</taxon>
        <taxon>Embryophyta</taxon>
        <taxon>Tracheophyta</taxon>
        <taxon>Spermatophyta</taxon>
        <taxon>Magnoliopsida</taxon>
        <taxon>eudicotyledons</taxon>
        <taxon>Gunneridae</taxon>
        <taxon>Pentapetalae</taxon>
        <taxon>asterids</taxon>
        <taxon>campanulids</taxon>
        <taxon>Asterales</taxon>
        <taxon>Asteraceae</taxon>
        <taxon>Carduoideae</taxon>
        <taxon>Cardueae</taxon>
        <taxon>Arctiinae</taxon>
        <taxon>Arctium</taxon>
    </lineage>
</organism>
<accession>A0ACB8YJL8</accession>
<keyword evidence="2" id="KW-1185">Reference proteome</keyword>
<comment type="caution">
    <text evidence="1">The sequence shown here is derived from an EMBL/GenBank/DDBJ whole genome shotgun (WGS) entry which is preliminary data.</text>
</comment>
<sequence length="462" mass="52335">MSTELNNFWGIANRQYREVPQGDSGLLDGNASLVGGFYDSGDNIKFSFPTAYTITLLSWSVIEYHKNYKDIGELDHIKNIIKWGSDYLLKIFIPSNQTSPASSTLLSQVGMADVNCWQRPEDMKQERPVFSCDETASDLAGEIIAALSAASLVFKDDEKYSTNLTKMARELFDIVTKEEPGFVQGTYTMKDGCGAQARQFYNSTGYKDELVWGGTWLFFATRNTTYLRYSTEYVVMAEEEELSVDKGIFYWNNKLPAIVVLLTRLRFFFDLGYPYEESFISSTNNVDSFMCSYLSPVDHKTQGLVEVVQMVLVFPLKTCGVSPCLRQVSYIHGDNPMEMSYMVWFGNNYPKHVHHRGASIPWDSQWRSCVEGNTWLNSEQPNPNELLGAMVRGPDLNDMFLDERDKLWFTAPTISSNVGLVAALVALLDLQYPFSSLNGADLLGIDNFGIFDDIHLINQRRL</sequence>
<proteinExistence type="predicted"/>
<evidence type="ECO:0000313" key="2">
    <source>
        <dbReference type="Proteomes" id="UP001055879"/>
    </source>
</evidence>
<protein>
    <submittedName>
        <fullName evidence="1">Uncharacterized protein</fullName>
    </submittedName>
</protein>
<reference evidence="2" key="1">
    <citation type="journal article" date="2022" name="Mol. Ecol. Resour.">
        <title>The genomes of chicory, endive, great burdock and yacon provide insights into Asteraceae palaeo-polyploidization history and plant inulin production.</title>
        <authorList>
            <person name="Fan W."/>
            <person name="Wang S."/>
            <person name="Wang H."/>
            <person name="Wang A."/>
            <person name="Jiang F."/>
            <person name="Liu H."/>
            <person name="Zhao H."/>
            <person name="Xu D."/>
            <person name="Zhang Y."/>
        </authorList>
    </citation>
    <scope>NUCLEOTIDE SEQUENCE [LARGE SCALE GENOMIC DNA]</scope>
    <source>
        <strain evidence="2">cv. Niubang</strain>
    </source>
</reference>
<evidence type="ECO:0000313" key="1">
    <source>
        <dbReference type="EMBL" id="KAI3685519.1"/>
    </source>
</evidence>
<name>A0ACB8YJL8_ARCLA</name>
<dbReference type="EMBL" id="CM042058">
    <property type="protein sequence ID" value="KAI3685519.1"/>
    <property type="molecule type" value="Genomic_DNA"/>
</dbReference>
<dbReference type="Proteomes" id="UP001055879">
    <property type="component" value="Linkage Group LG12"/>
</dbReference>
<gene>
    <name evidence="1" type="ORF">L6452_34767</name>
</gene>